<evidence type="ECO:0000259" key="5">
    <source>
        <dbReference type="PROSITE" id="PS50937"/>
    </source>
</evidence>
<feature type="domain" description="HTH merR-type" evidence="5">
    <location>
        <begin position="1"/>
        <end position="69"/>
    </location>
</feature>
<reference evidence="6" key="1">
    <citation type="submission" date="2022-09" db="EMBL/GenBank/DDBJ databases">
        <title>Tahibacter sp. nov., isolated from a fresh water.</title>
        <authorList>
            <person name="Baek J.H."/>
            <person name="Lee J.K."/>
            <person name="Kim J.M."/>
            <person name="Jeon C.O."/>
        </authorList>
    </citation>
    <scope>NUCLEOTIDE SEQUENCE</scope>
    <source>
        <strain evidence="6">W38</strain>
    </source>
</reference>
<evidence type="ECO:0000256" key="4">
    <source>
        <dbReference type="SAM" id="MobiDB-lite"/>
    </source>
</evidence>
<evidence type="ECO:0000313" key="7">
    <source>
        <dbReference type="Proteomes" id="UP001064632"/>
    </source>
</evidence>
<name>A0ABY6BDY8_9GAMM</name>
<proteinExistence type="predicted"/>
<accession>A0ABY6BDY8</accession>
<dbReference type="Pfam" id="PF09278">
    <property type="entry name" value="MerR-DNA-bind"/>
    <property type="match status" value="1"/>
</dbReference>
<dbReference type="PRINTS" id="PR00040">
    <property type="entry name" value="HTHMERR"/>
</dbReference>
<dbReference type="InterPro" id="IPR009061">
    <property type="entry name" value="DNA-bd_dom_put_sf"/>
</dbReference>
<feature type="region of interest" description="Disordered" evidence="4">
    <location>
        <begin position="131"/>
        <end position="156"/>
    </location>
</feature>
<keyword evidence="3" id="KW-0804">Transcription</keyword>
<keyword evidence="2" id="KW-0238">DNA-binding</keyword>
<dbReference type="PROSITE" id="PS50937">
    <property type="entry name" value="HTH_MERR_2"/>
    <property type="match status" value="1"/>
</dbReference>
<sequence>MKISEAAAASGCHLETIRYYERIGLLSKAARRDNGYRDYTHAEVERLRFITRGRELGFSLEEIQSLLALAEQTDMSCADVDRLAREHLADIQGRIQALQRMAQELARTIEGCAGGARARCAILSDLQAPADRTVPNATPASKGSRRPAVHRPGIDA</sequence>
<dbReference type="InterPro" id="IPR047057">
    <property type="entry name" value="MerR_fam"/>
</dbReference>
<evidence type="ECO:0000256" key="3">
    <source>
        <dbReference type="ARBA" id="ARBA00023163"/>
    </source>
</evidence>
<gene>
    <name evidence="6" type="ORF">N4264_15315</name>
</gene>
<dbReference type="Pfam" id="PF00376">
    <property type="entry name" value="MerR"/>
    <property type="match status" value="1"/>
</dbReference>
<dbReference type="PANTHER" id="PTHR30204:SF94">
    <property type="entry name" value="HEAVY METAL-DEPENDENT TRANSCRIPTIONAL REGULATOR HI_0293-RELATED"/>
    <property type="match status" value="1"/>
</dbReference>
<dbReference type="RefSeq" id="WP_261693103.1">
    <property type="nucleotide sequence ID" value="NZ_CP104694.1"/>
</dbReference>
<dbReference type="SUPFAM" id="SSF46955">
    <property type="entry name" value="Putative DNA-binding domain"/>
    <property type="match status" value="1"/>
</dbReference>
<dbReference type="PANTHER" id="PTHR30204">
    <property type="entry name" value="REDOX-CYCLING DRUG-SENSING TRANSCRIPTIONAL ACTIVATOR SOXR"/>
    <property type="match status" value="1"/>
</dbReference>
<dbReference type="SMART" id="SM00422">
    <property type="entry name" value="HTH_MERR"/>
    <property type="match status" value="1"/>
</dbReference>
<evidence type="ECO:0000313" key="6">
    <source>
        <dbReference type="EMBL" id="UXI66117.1"/>
    </source>
</evidence>
<dbReference type="Gene3D" id="1.10.1660.10">
    <property type="match status" value="1"/>
</dbReference>
<dbReference type="InterPro" id="IPR015358">
    <property type="entry name" value="Tscrpt_reg_MerR_DNA-bd"/>
</dbReference>
<dbReference type="InterPro" id="IPR000551">
    <property type="entry name" value="MerR-type_HTH_dom"/>
</dbReference>
<keyword evidence="7" id="KW-1185">Reference proteome</keyword>
<protein>
    <submittedName>
        <fullName evidence="6">Helix-turn-helix domain-containing protein</fullName>
    </submittedName>
</protein>
<dbReference type="PROSITE" id="PS00552">
    <property type="entry name" value="HTH_MERR_1"/>
    <property type="match status" value="1"/>
</dbReference>
<dbReference type="EMBL" id="CP104694">
    <property type="protein sequence ID" value="UXI66117.1"/>
    <property type="molecule type" value="Genomic_DNA"/>
</dbReference>
<evidence type="ECO:0000256" key="2">
    <source>
        <dbReference type="ARBA" id="ARBA00023125"/>
    </source>
</evidence>
<dbReference type="Proteomes" id="UP001064632">
    <property type="component" value="Chromosome"/>
</dbReference>
<dbReference type="CDD" id="cd04785">
    <property type="entry name" value="HTH_CadR-PbrR-like"/>
    <property type="match status" value="1"/>
</dbReference>
<evidence type="ECO:0000256" key="1">
    <source>
        <dbReference type="ARBA" id="ARBA00023015"/>
    </source>
</evidence>
<keyword evidence="1" id="KW-0805">Transcription regulation</keyword>
<organism evidence="6 7">
    <name type="scientific">Tahibacter amnicola</name>
    <dbReference type="NCBI Taxonomy" id="2976241"/>
    <lineage>
        <taxon>Bacteria</taxon>
        <taxon>Pseudomonadati</taxon>
        <taxon>Pseudomonadota</taxon>
        <taxon>Gammaproteobacteria</taxon>
        <taxon>Lysobacterales</taxon>
        <taxon>Rhodanobacteraceae</taxon>
        <taxon>Tahibacter</taxon>
    </lineage>
</organism>